<evidence type="ECO:0000259" key="1">
    <source>
        <dbReference type="SMART" id="SM00954"/>
    </source>
</evidence>
<dbReference type="EMBL" id="JBHTHZ010000003">
    <property type="protein sequence ID" value="MFD0793261.1"/>
    <property type="molecule type" value="Genomic_DNA"/>
</dbReference>
<comment type="caution">
    <text evidence="2">The sequence shown here is derived from an EMBL/GenBank/DDBJ whole genome shotgun (WGS) entry which is preliminary data.</text>
</comment>
<proteinExistence type="predicted"/>
<dbReference type="RefSeq" id="WP_377112807.1">
    <property type="nucleotide sequence ID" value="NZ_JBHTHZ010000003.1"/>
</dbReference>
<evidence type="ECO:0000313" key="2">
    <source>
        <dbReference type="EMBL" id="MFD0793261.1"/>
    </source>
</evidence>
<dbReference type="PANTHER" id="PTHR47837">
    <property type="entry name" value="GTP PYROPHOSPHOKINASE YJBM"/>
    <property type="match status" value="1"/>
</dbReference>
<accession>A0ABW3ARX1</accession>
<feature type="domain" description="RelA/SpoT" evidence="1">
    <location>
        <begin position="72"/>
        <end position="189"/>
    </location>
</feature>
<dbReference type="Pfam" id="PF04607">
    <property type="entry name" value="RelA_SpoT"/>
    <property type="match status" value="1"/>
</dbReference>
<reference evidence="3" key="1">
    <citation type="journal article" date="2019" name="Int. J. Syst. Evol. Microbiol.">
        <title>The Global Catalogue of Microorganisms (GCM) 10K type strain sequencing project: providing services to taxonomists for standard genome sequencing and annotation.</title>
        <authorList>
            <consortium name="The Broad Institute Genomics Platform"/>
            <consortium name="The Broad Institute Genome Sequencing Center for Infectious Disease"/>
            <person name="Wu L."/>
            <person name="Ma J."/>
        </authorList>
    </citation>
    <scope>NUCLEOTIDE SEQUENCE [LARGE SCALE GENOMIC DNA]</scope>
    <source>
        <strain evidence="3">CCUG 61484</strain>
    </source>
</reference>
<dbReference type="InterPro" id="IPR007685">
    <property type="entry name" value="RelA_SpoT"/>
</dbReference>
<dbReference type="PANTHER" id="PTHR47837:SF1">
    <property type="entry name" value="GTP PYROPHOSPHOKINASE YJBM"/>
    <property type="match status" value="1"/>
</dbReference>
<dbReference type="Proteomes" id="UP001597010">
    <property type="component" value="Unassembled WGS sequence"/>
</dbReference>
<keyword evidence="3" id="KW-1185">Reference proteome</keyword>
<dbReference type="InterPro" id="IPR043519">
    <property type="entry name" value="NT_sf"/>
</dbReference>
<dbReference type="SUPFAM" id="SSF81301">
    <property type="entry name" value="Nucleotidyltransferase"/>
    <property type="match status" value="1"/>
</dbReference>
<sequence>MALKDNVLKFSKRQIDEAGNVLINADSSFEEKNSALEVLGNFRSCHAYPINTFQATLRTKLNKTGIDYLVSQRLKRTPSMLLKLERFPNMRLSQMQDIGGLRAILPTMKDVEKIVQLYKKAPLQHVIKSEKDYIQQPKDSGYRCYHIVYKYKNNTNSNYDGLMIELQIRTRLQHAWATAVETMGTFIDHSLKSSQGPQEWLDFFSLVGNAFAYIEKTPTLSIYNHLTKEEVFEKVKSDAQNLQVITQLEGFSEVISNIETDKKQGSLHLIVLDISNKEVRIKTFPKNAIEQASMEYLKEEALISDGSKKQVVLVSSNSLDSLRKAYPSYFLDTQEFIKTLRQITNSSTKHSYYL</sequence>
<protein>
    <recommendedName>
        <fullName evidence="1">RelA/SpoT domain-containing protein</fullName>
    </recommendedName>
</protein>
<dbReference type="CDD" id="cd05399">
    <property type="entry name" value="NT_Rel-Spo_like"/>
    <property type="match status" value="1"/>
</dbReference>
<name>A0ABW3ARX1_9SPHI</name>
<dbReference type="InterPro" id="IPR052366">
    <property type="entry name" value="GTP_Pyrophosphokinase"/>
</dbReference>
<evidence type="ECO:0000313" key="3">
    <source>
        <dbReference type="Proteomes" id="UP001597010"/>
    </source>
</evidence>
<dbReference type="Gene3D" id="3.30.460.10">
    <property type="entry name" value="Beta Polymerase, domain 2"/>
    <property type="match status" value="1"/>
</dbReference>
<organism evidence="2 3">
    <name type="scientific">Mucilaginibacter litoreus</name>
    <dbReference type="NCBI Taxonomy" id="1048221"/>
    <lineage>
        <taxon>Bacteria</taxon>
        <taxon>Pseudomonadati</taxon>
        <taxon>Bacteroidota</taxon>
        <taxon>Sphingobacteriia</taxon>
        <taxon>Sphingobacteriales</taxon>
        <taxon>Sphingobacteriaceae</taxon>
        <taxon>Mucilaginibacter</taxon>
    </lineage>
</organism>
<gene>
    <name evidence="2" type="ORF">ACFQZX_06500</name>
</gene>
<dbReference type="SMART" id="SM00954">
    <property type="entry name" value="RelA_SpoT"/>
    <property type="match status" value="1"/>
</dbReference>